<protein>
    <submittedName>
        <fullName evidence="5">Uncharacterized protein</fullName>
    </submittedName>
</protein>
<dbReference type="SUPFAM" id="SSF57903">
    <property type="entry name" value="FYVE/PHD zinc finger"/>
    <property type="match status" value="1"/>
</dbReference>
<comment type="caution">
    <text evidence="5">The sequence shown here is derived from an EMBL/GenBank/DDBJ whole genome shotgun (WGS) entry which is preliminary data.</text>
</comment>
<accession>A0A438F7I0</accession>
<sequence>MKRDHLSECGGCGSQHPFFLCNVRHRGTYRRLCPSCVLKNHPGSFCPVCFEVYSDSPPPSHQRLTCFKCPSISHLACAGGPANAYPGARYQCPPCSSPNFSFFSNAHSNSNSAINRDTALALVAASRIASASMKKAAAVARVEAERRVKEASLARKRAREALERLAYLVSKDKDSKGVAASVAADHRIKSIPDASVAVSSQKRLKEENFGSNGVFSVRPVSKQLQHPQSNNGNEG</sequence>
<dbReference type="GO" id="GO:0008270">
    <property type="term" value="F:zinc ion binding"/>
    <property type="evidence" value="ECO:0007669"/>
    <property type="project" value="UniProtKB-KW"/>
</dbReference>
<evidence type="ECO:0000256" key="2">
    <source>
        <dbReference type="ARBA" id="ARBA00022771"/>
    </source>
</evidence>
<dbReference type="EMBL" id="QGNW01000004">
    <property type="protein sequence ID" value="RVX22101.1"/>
    <property type="molecule type" value="Genomic_DNA"/>
</dbReference>
<keyword evidence="3" id="KW-0862">Zinc</keyword>
<keyword evidence="1" id="KW-0479">Metal-binding</keyword>
<dbReference type="AlphaFoldDB" id="A0A438F7I0"/>
<dbReference type="Proteomes" id="UP000288805">
    <property type="component" value="Unassembled WGS sequence"/>
</dbReference>
<dbReference type="Gramene" id="Vitis05g00340.t01">
    <property type="protein sequence ID" value="Vitis05g00340.t01.CDS"/>
    <property type="gene ID" value="Vitis05g00340"/>
</dbReference>
<dbReference type="InterPro" id="IPR011011">
    <property type="entry name" value="Znf_FYVE_PHD"/>
</dbReference>
<dbReference type="PANTHER" id="PTHR34451:SF7">
    <property type="entry name" value="PHD FINGER FAMILY PROTEIN"/>
    <property type="match status" value="1"/>
</dbReference>
<gene>
    <name evidence="6" type="ORF">CK203_001641</name>
    <name evidence="5" type="ORF">CK203_078779</name>
</gene>
<name>A0A438F7I0_VITVI</name>
<evidence type="ECO:0000313" key="6">
    <source>
        <dbReference type="EMBL" id="RVX22101.1"/>
    </source>
</evidence>
<keyword evidence="2" id="KW-0863">Zinc-finger</keyword>
<evidence type="ECO:0000256" key="3">
    <source>
        <dbReference type="ARBA" id="ARBA00022833"/>
    </source>
</evidence>
<evidence type="ECO:0000313" key="5">
    <source>
        <dbReference type="EMBL" id="RVW55969.1"/>
    </source>
</evidence>
<dbReference type="EMBL" id="QGNW01001103">
    <property type="protein sequence ID" value="RVW55969.1"/>
    <property type="molecule type" value="Genomic_DNA"/>
</dbReference>
<organism evidence="5 7">
    <name type="scientific">Vitis vinifera</name>
    <name type="common">Grape</name>
    <dbReference type="NCBI Taxonomy" id="29760"/>
    <lineage>
        <taxon>Eukaryota</taxon>
        <taxon>Viridiplantae</taxon>
        <taxon>Streptophyta</taxon>
        <taxon>Embryophyta</taxon>
        <taxon>Tracheophyta</taxon>
        <taxon>Spermatophyta</taxon>
        <taxon>Magnoliopsida</taxon>
        <taxon>eudicotyledons</taxon>
        <taxon>Gunneridae</taxon>
        <taxon>Pentapetalae</taxon>
        <taxon>rosids</taxon>
        <taxon>Vitales</taxon>
        <taxon>Vitaceae</taxon>
        <taxon>Viteae</taxon>
        <taxon>Vitis</taxon>
    </lineage>
</organism>
<proteinExistence type="predicted"/>
<dbReference type="KEGG" id="vvi:104879226"/>
<reference evidence="5 7" key="1">
    <citation type="journal article" date="2018" name="PLoS Genet.">
        <title>Population sequencing reveals clonal diversity and ancestral inbreeding in the grapevine cultivar Chardonnay.</title>
        <authorList>
            <person name="Roach M.J."/>
            <person name="Johnson D.L."/>
            <person name="Bohlmann J."/>
            <person name="van Vuuren H.J."/>
            <person name="Jones S.J."/>
            <person name="Pretorius I.S."/>
            <person name="Schmidt S.A."/>
            <person name="Borneman A.R."/>
        </authorList>
    </citation>
    <scope>NUCLEOTIDE SEQUENCE [LARGE SCALE GENOMIC DNA]</scope>
    <source>
        <strain evidence="7">cv. Chardonnay</strain>
        <strain evidence="5">I10V1</strain>
        <tissue evidence="5">Leaf</tissue>
    </source>
</reference>
<evidence type="ECO:0000256" key="4">
    <source>
        <dbReference type="SAM" id="MobiDB-lite"/>
    </source>
</evidence>
<feature type="compositionally biased region" description="Polar residues" evidence="4">
    <location>
        <begin position="222"/>
        <end position="235"/>
    </location>
</feature>
<feature type="region of interest" description="Disordered" evidence="4">
    <location>
        <begin position="210"/>
        <end position="235"/>
    </location>
</feature>
<dbReference type="OrthoDB" id="692041at2759"/>
<evidence type="ECO:0000313" key="7">
    <source>
        <dbReference type="Proteomes" id="UP000288805"/>
    </source>
</evidence>
<dbReference type="PANTHER" id="PTHR34451">
    <property type="entry name" value="PHD FINGER FAMILY PROTEIN"/>
    <property type="match status" value="1"/>
</dbReference>
<evidence type="ECO:0000256" key="1">
    <source>
        <dbReference type="ARBA" id="ARBA00022723"/>
    </source>
</evidence>